<dbReference type="STRING" id="41067.A0A2I2F8Z2"/>
<gene>
    <name evidence="1" type="ORF">BDW47DRAFT_126557</name>
</gene>
<sequence length="193" mass="21891">MSSTPSTLSLTHTHSLPPNALSILTPSSPATSQSSPITDPPPFFALFHDFTFKPRASLIDEFNRLAHLRNWSNKGPVRRWMWNFLLRGEFKRLVLRAQDGKAVPGPVLADWQGLCVEVGVGGEERSIRRCKKALAEVYINLVDLLEYRRLGTPLKRFPDLGALIRYTRQTGKFVSRELVKGDPMVKVLLRRLR</sequence>
<dbReference type="AlphaFoldDB" id="A0A2I2F8Z2"/>
<name>A0A2I2F8Z2_ASPCN</name>
<dbReference type="EMBL" id="KZ559145">
    <property type="protein sequence ID" value="PLB37091.1"/>
    <property type="molecule type" value="Genomic_DNA"/>
</dbReference>
<keyword evidence="2" id="KW-1185">Reference proteome</keyword>
<dbReference type="RefSeq" id="XP_024671103.1">
    <property type="nucleotide sequence ID" value="XM_024816570.1"/>
</dbReference>
<evidence type="ECO:0000313" key="1">
    <source>
        <dbReference type="EMBL" id="PLB37091.1"/>
    </source>
</evidence>
<reference evidence="1 2" key="1">
    <citation type="submission" date="2017-12" db="EMBL/GenBank/DDBJ databases">
        <authorList>
            <consortium name="DOE Joint Genome Institute"/>
            <person name="Haridas S."/>
            <person name="Kjaerbolling I."/>
            <person name="Vesth T.C."/>
            <person name="Frisvad J.C."/>
            <person name="Nybo J.L."/>
            <person name="Theobald S."/>
            <person name="Kuo A."/>
            <person name="Bowyer P."/>
            <person name="Matsuda Y."/>
            <person name="Mondo S."/>
            <person name="Lyhne E.K."/>
            <person name="Kogle M.E."/>
            <person name="Clum A."/>
            <person name="Lipzen A."/>
            <person name="Salamov A."/>
            <person name="Ngan C.Y."/>
            <person name="Daum C."/>
            <person name="Chiniquy J."/>
            <person name="Barry K."/>
            <person name="LaButti K."/>
            <person name="Simmons B.A."/>
            <person name="Magnuson J.K."/>
            <person name="Mortensen U.H."/>
            <person name="Larsen T.O."/>
            <person name="Grigoriev I.V."/>
            <person name="Baker S.E."/>
            <person name="Andersen M.R."/>
            <person name="Nordberg H.P."/>
            <person name="Cantor M.N."/>
            <person name="Hua S.X."/>
        </authorList>
    </citation>
    <scope>NUCLEOTIDE SEQUENCE [LARGE SCALE GENOMIC DNA]</scope>
    <source>
        <strain evidence="1 2">CBS 102.13</strain>
    </source>
</reference>
<accession>A0A2I2F8Z2</accession>
<proteinExistence type="predicted"/>
<dbReference type="Proteomes" id="UP000234585">
    <property type="component" value="Unassembled WGS sequence"/>
</dbReference>
<dbReference type="PANTHER" id="PTHR38846:SF1">
    <property type="entry name" value="C3H1-TYPE DOMAIN-CONTAINING PROTEIN"/>
    <property type="match status" value="1"/>
</dbReference>
<organism evidence="1 2">
    <name type="scientific">Aspergillus candidus</name>
    <dbReference type="NCBI Taxonomy" id="41067"/>
    <lineage>
        <taxon>Eukaryota</taxon>
        <taxon>Fungi</taxon>
        <taxon>Dikarya</taxon>
        <taxon>Ascomycota</taxon>
        <taxon>Pezizomycotina</taxon>
        <taxon>Eurotiomycetes</taxon>
        <taxon>Eurotiomycetidae</taxon>
        <taxon>Eurotiales</taxon>
        <taxon>Aspergillaceae</taxon>
        <taxon>Aspergillus</taxon>
        <taxon>Aspergillus subgen. Circumdati</taxon>
    </lineage>
</organism>
<dbReference type="OrthoDB" id="6105938at2759"/>
<dbReference type="GeneID" id="36523730"/>
<dbReference type="PANTHER" id="PTHR38846">
    <property type="entry name" value="C3H1-TYPE DOMAIN-CONTAINING PROTEIN"/>
    <property type="match status" value="1"/>
</dbReference>
<evidence type="ECO:0000313" key="2">
    <source>
        <dbReference type="Proteomes" id="UP000234585"/>
    </source>
</evidence>
<protein>
    <submittedName>
        <fullName evidence="1">Uncharacterized protein</fullName>
    </submittedName>
</protein>